<dbReference type="InterPro" id="IPR017927">
    <property type="entry name" value="FAD-bd_FR_type"/>
</dbReference>
<evidence type="ECO:0000313" key="3">
    <source>
        <dbReference type="Proteomes" id="UP000649739"/>
    </source>
</evidence>
<dbReference type="Gene3D" id="2.40.30.10">
    <property type="entry name" value="Translation factors"/>
    <property type="match status" value="1"/>
</dbReference>
<sequence length="292" mass="31088">MTAVAAWKRFDVVVAEVAQLSPTFRRFTLVGPDVAEFADCGYDQRIKVAFPVPGFGLTALPDGGDWYAGWRALPDDRRPPLRTLTVRAVRADRGELDVVLAVHEGAAGPAMSWAALARRGDPLAIIGPNAGYAGDHGGREFRPGDAPHLLLAGDETAAPAIVSILERLPAGVGQALIEVPDRADALPYEAAGPLRATWLPRGDAEPGSALIPAVRAAVPAAPGGEEVAEVDVDEDVLWEVPDRGPAAGLYCWLAAEAAVVRTLRRYLVTDCGLARDRVAFMGYWRRGRAESD</sequence>
<dbReference type="Pfam" id="PF08021">
    <property type="entry name" value="FAD_binding_9"/>
    <property type="match status" value="1"/>
</dbReference>
<dbReference type="CDD" id="cd06193">
    <property type="entry name" value="siderophore_interacting"/>
    <property type="match status" value="1"/>
</dbReference>
<reference evidence="2" key="1">
    <citation type="journal article" date="2014" name="Int. J. Syst. Evol. Microbiol.">
        <title>Complete genome sequence of Corynebacterium casei LMG S-19264T (=DSM 44701T), isolated from a smear-ripened cheese.</title>
        <authorList>
            <consortium name="US DOE Joint Genome Institute (JGI-PGF)"/>
            <person name="Walter F."/>
            <person name="Albersmeier A."/>
            <person name="Kalinowski J."/>
            <person name="Ruckert C."/>
        </authorList>
    </citation>
    <scope>NUCLEOTIDE SEQUENCE</scope>
    <source>
        <strain evidence="2">JCM 3090</strain>
    </source>
</reference>
<dbReference type="Gene3D" id="3.40.50.80">
    <property type="entry name" value="Nucleotide-binding domain of ferredoxin-NADP reductase (FNR) module"/>
    <property type="match status" value="1"/>
</dbReference>
<name>A0A8J3B7Z6_9ACTN</name>
<dbReference type="PANTHER" id="PTHR30157">
    <property type="entry name" value="FERRIC REDUCTASE, NADPH-DEPENDENT"/>
    <property type="match status" value="1"/>
</dbReference>
<dbReference type="InterPro" id="IPR017938">
    <property type="entry name" value="Riboflavin_synthase-like_b-brl"/>
</dbReference>
<dbReference type="InterPro" id="IPR039261">
    <property type="entry name" value="FNR_nucleotide-bd"/>
</dbReference>
<dbReference type="InterPro" id="IPR013113">
    <property type="entry name" value="SIP_FAD-bd"/>
</dbReference>
<dbReference type="GO" id="GO:0016491">
    <property type="term" value="F:oxidoreductase activity"/>
    <property type="evidence" value="ECO:0007669"/>
    <property type="project" value="InterPro"/>
</dbReference>
<proteinExistence type="predicted"/>
<dbReference type="InterPro" id="IPR007037">
    <property type="entry name" value="SIP_rossman_dom"/>
</dbReference>
<evidence type="ECO:0000259" key="1">
    <source>
        <dbReference type="PROSITE" id="PS51384"/>
    </source>
</evidence>
<protein>
    <submittedName>
        <fullName evidence="2">Siderophore-interacting protein</fullName>
    </submittedName>
</protein>
<comment type="caution">
    <text evidence="2">The sequence shown here is derived from an EMBL/GenBank/DDBJ whole genome shotgun (WGS) entry which is preliminary data.</text>
</comment>
<accession>A0A8J3B7Z6</accession>
<dbReference type="InterPro" id="IPR039374">
    <property type="entry name" value="SIP_fam"/>
</dbReference>
<dbReference type="Pfam" id="PF04954">
    <property type="entry name" value="SIP"/>
    <property type="match status" value="1"/>
</dbReference>
<dbReference type="SUPFAM" id="SSF63380">
    <property type="entry name" value="Riboflavin synthase domain-like"/>
    <property type="match status" value="1"/>
</dbReference>
<organism evidence="2 3">
    <name type="scientific">Pilimelia anulata</name>
    <dbReference type="NCBI Taxonomy" id="53371"/>
    <lineage>
        <taxon>Bacteria</taxon>
        <taxon>Bacillati</taxon>
        <taxon>Actinomycetota</taxon>
        <taxon>Actinomycetes</taxon>
        <taxon>Micromonosporales</taxon>
        <taxon>Micromonosporaceae</taxon>
        <taxon>Pilimelia</taxon>
    </lineage>
</organism>
<dbReference type="AlphaFoldDB" id="A0A8J3B7Z6"/>
<dbReference type="PANTHER" id="PTHR30157:SF0">
    <property type="entry name" value="NADPH-DEPENDENT FERRIC-CHELATE REDUCTASE"/>
    <property type="match status" value="1"/>
</dbReference>
<feature type="domain" description="FAD-binding FR-type" evidence="1">
    <location>
        <begin position="7"/>
        <end position="135"/>
    </location>
</feature>
<dbReference type="RefSeq" id="WP_189171122.1">
    <property type="nucleotide sequence ID" value="NZ_BMQB01000007.1"/>
</dbReference>
<dbReference type="PROSITE" id="PS51384">
    <property type="entry name" value="FAD_FR"/>
    <property type="match status" value="1"/>
</dbReference>
<reference evidence="2" key="2">
    <citation type="submission" date="2020-09" db="EMBL/GenBank/DDBJ databases">
        <authorList>
            <person name="Sun Q."/>
            <person name="Ohkuma M."/>
        </authorList>
    </citation>
    <scope>NUCLEOTIDE SEQUENCE</scope>
    <source>
        <strain evidence="2">JCM 3090</strain>
    </source>
</reference>
<gene>
    <name evidence="2" type="ORF">GCM10010123_33720</name>
</gene>
<dbReference type="Proteomes" id="UP000649739">
    <property type="component" value="Unassembled WGS sequence"/>
</dbReference>
<keyword evidence="3" id="KW-1185">Reference proteome</keyword>
<evidence type="ECO:0000313" key="2">
    <source>
        <dbReference type="EMBL" id="GGK00979.1"/>
    </source>
</evidence>
<dbReference type="EMBL" id="BMQB01000007">
    <property type="protein sequence ID" value="GGK00979.1"/>
    <property type="molecule type" value="Genomic_DNA"/>
</dbReference>